<dbReference type="Proteomes" id="UP000433883">
    <property type="component" value="Unassembled WGS sequence"/>
</dbReference>
<gene>
    <name evidence="1" type="ORF">BLS_008511</name>
    <name evidence="2" type="ORF">EG327_010937</name>
    <name evidence="3" type="ORF">EG328_007175</name>
</gene>
<evidence type="ECO:0000313" key="3">
    <source>
        <dbReference type="EMBL" id="KAE9968909.1"/>
    </source>
</evidence>
<dbReference type="EMBL" id="WNWQ01000724">
    <property type="protein sequence ID" value="KAE9964254.1"/>
    <property type="molecule type" value="Genomic_DNA"/>
</dbReference>
<evidence type="ECO:0000313" key="6">
    <source>
        <dbReference type="Proteomes" id="UP000490939"/>
    </source>
</evidence>
<evidence type="ECO:0000313" key="5">
    <source>
        <dbReference type="Proteomes" id="UP000447873"/>
    </source>
</evidence>
<proteinExistence type="predicted"/>
<name>A0A8H3YKW4_VENIN</name>
<dbReference type="Proteomes" id="UP000447873">
    <property type="component" value="Unassembled WGS sequence"/>
</dbReference>
<protein>
    <submittedName>
        <fullName evidence="1">Uncharacterized protein</fullName>
    </submittedName>
</protein>
<reference evidence="1 4" key="1">
    <citation type="submission" date="2019-11" db="EMBL/GenBank/DDBJ databases">
        <title>Venturia inaequalis Genome Resource.</title>
        <authorList>
            <person name="Lichtner F.J."/>
        </authorList>
    </citation>
    <scope>NUCLEOTIDE SEQUENCE [LARGE SCALE GENOMIC DNA]</scope>
    <source>
        <strain evidence="3 5">120213</strain>
        <strain evidence="1">Bline_iso_100314</strain>
        <strain evidence="2 6">DMI_063113</strain>
    </source>
</reference>
<evidence type="ECO:0000313" key="4">
    <source>
        <dbReference type="Proteomes" id="UP000433883"/>
    </source>
</evidence>
<dbReference type="EMBL" id="WNWR01000812">
    <property type="protein sequence ID" value="KAE9968769.1"/>
    <property type="molecule type" value="Genomic_DNA"/>
</dbReference>
<dbReference type="AlphaFoldDB" id="A0A8H3YKW4"/>
<keyword evidence="6" id="KW-1185">Reference proteome</keyword>
<dbReference type="OrthoDB" id="3923427at2759"/>
<dbReference type="EMBL" id="WNWS01000387">
    <property type="protein sequence ID" value="KAE9968909.1"/>
    <property type="molecule type" value="Genomic_DNA"/>
</dbReference>
<evidence type="ECO:0000313" key="1">
    <source>
        <dbReference type="EMBL" id="KAE9964254.1"/>
    </source>
</evidence>
<organism evidence="1 4">
    <name type="scientific">Venturia inaequalis</name>
    <name type="common">Apple scab fungus</name>
    <dbReference type="NCBI Taxonomy" id="5025"/>
    <lineage>
        <taxon>Eukaryota</taxon>
        <taxon>Fungi</taxon>
        <taxon>Dikarya</taxon>
        <taxon>Ascomycota</taxon>
        <taxon>Pezizomycotina</taxon>
        <taxon>Dothideomycetes</taxon>
        <taxon>Pleosporomycetidae</taxon>
        <taxon>Venturiales</taxon>
        <taxon>Venturiaceae</taxon>
        <taxon>Venturia</taxon>
    </lineage>
</organism>
<dbReference type="Proteomes" id="UP000490939">
    <property type="component" value="Unassembled WGS sequence"/>
</dbReference>
<accession>A0A8H3YKW4</accession>
<sequence length="109" mass="12683">MATTKSKSKRTTFLDLPTEMRQEILLASLNDDDLQDLSAMNVSENNRSERVIRNLDCRIVFNKQVAALRAVDFAVIDDVDFAKHKWLETHVWLMAKWNNLECGYWASHQ</sequence>
<comment type="caution">
    <text evidence="1">The sequence shown here is derived from an EMBL/GenBank/DDBJ whole genome shotgun (WGS) entry which is preliminary data.</text>
</comment>
<evidence type="ECO:0000313" key="2">
    <source>
        <dbReference type="EMBL" id="KAE9968769.1"/>
    </source>
</evidence>